<dbReference type="EMBL" id="JARXVC010000027">
    <property type="protein sequence ID" value="MDH6284791.1"/>
    <property type="molecule type" value="Genomic_DNA"/>
</dbReference>
<dbReference type="PANTHER" id="PTHR30632:SF0">
    <property type="entry name" value="SULFATE-BINDING PROTEIN"/>
    <property type="match status" value="1"/>
</dbReference>
<dbReference type="Pfam" id="PF13531">
    <property type="entry name" value="SBP_bac_11"/>
    <property type="match status" value="1"/>
</dbReference>
<organism evidence="5 6">
    <name type="scientific">Prescottella agglutinans</name>
    <dbReference type="NCBI Taxonomy" id="1644129"/>
    <lineage>
        <taxon>Bacteria</taxon>
        <taxon>Bacillati</taxon>
        <taxon>Actinomycetota</taxon>
        <taxon>Actinomycetes</taxon>
        <taxon>Mycobacteriales</taxon>
        <taxon>Nocardiaceae</taxon>
        <taxon>Prescottella</taxon>
    </lineage>
</organism>
<reference evidence="5 6" key="1">
    <citation type="submission" date="2023-04" db="EMBL/GenBank/DDBJ databases">
        <title>Forest soil microbial communities from Buena Vista Peninsula, Colon Province, Panama.</title>
        <authorList>
            <person name="Bouskill N."/>
        </authorList>
    </citation>
    <scope>NUCLEOTIDE SEQUENCE [LARGE SCALE GENOMIC DNA]</scope>
    <source>
        <strain evidence="5 6">CFH S0262</strain>
    </source>
</reference>
<keyword evidence="3 4" id="KW-0732">Signal</keyword>
<dbReference type="RefSeq" id="WP_280763980.1">
    <property type="nucleotide sequence ID" value="NZ_JARXVC010000027.1"/>
</dbReference>
<dbReference type="InterPro" id="IPR050682">
    <property type="entry name" value="ModA/WtpA"/>
</dbReference>
<dbReference type="SUPFAM" id="SSF53850">
    <property type="entry name" value="Periplasmic binding protein-like II"/>
    <property type="match status" value="1"/>
</dbReference>
<dbReference type="InterPro" id="IPR005950">
    <property type="entry name" value="ModA"/>
</dbReference>
<dbReference type="InterPro" id="IPR010916">
    <property type="entry name" value="TonB_box_CS"/>
</dbReference>
<feature type="chain" id="PRO_5046665195" evidence="4">
    <location>
        <begin position="25"/>
        <end position="265"/>
    </location>
</feature>
<proteinExistence type="inferred from homology"/>
<dbReference type="PIRSF" id="PIRSF004846">
    <property type="entry name" value="ModA"/>
    <property type="match status" value="1"/>
</dbReference>
<dbReference type="CDD" id="cd13538">
    <property type="entry name" value="PBP2_ModA_like_1"/>
    <property type="match status" value="1"/>
</dbReference>
<name>A0ABT6MKE3_9NOCA</name>
<dbReference type="PROSITE" id="PS00430">
    <property type="entry name" value="TONB_DEPENDENT_REC_1"/>
    <property type="match status" value="1"/>
</dbReference>
<evidence type="ECO:0000313" key="5">
    <source>
        <dbReference type="EMBL" id="MDH6284791.1"/>
    </source>
</evidence>
<comment type="caution">
    <text evidence="5">The sequence shown here is derived from an EMBL/GenBank/DDBJ whole genome shotgun (WGS) entry which is preliminary data.</text>
</comment>
<dbReference type="Gene3D" id="3.40.190.10">
    <property type="entry name" value="Periplasmic binding protein-like II"/>
    <property type="match status" value="2"/>
</dbReference>
<dbReference type="NCBIfam" id="TIGR01256">
    <property type="entry name" value="modA"/>
    <property type="match status" value="1"/>
</dbReference>
<evidence type="ECO:0000256" key="4">
    <source>
        <dbReference type="SAM" id="SignalP"/>
    </source>
</evidence>
<feature type="signal peptide" evidence="4">
    <location>
        <begin position="1"/>
        <end position="24"/>
    </location>
</feature>
<evidence type="ECO:0000256" key="1">
    <source>
        <dbReference type="ARBA" id="ARBA00009175"/>
    </source>
</evidence>
<gene>
    <name evidence="5" type="ORF">M2280_006054</name>
</gene>
<sequence>MRRLRVAVVALVAVLATAVAGCSAGETEAGTQPSTDPATQPVESITVFAAASLRSTFTELGRRFEASHPGTRVVFNFGGSSDLFTQLDQGAPGDIFASADTANMTKARGAGLTATDSVNFATNVLTIAVPPGNPANITSFADLARPGVNLVVCAPQVPCGTATRRVADAAGVRLSPVSEESSVTDVLGKVVTGQADAGLVYVTDVAGADGKVTGIPFPEAVRVVNTYPIAVLNKSEHRDVAGEFVALVIGPEGRRVLSDAGFGTP</sequence>
<evidence type="ECO:0000256" key="2">
    <source>
        <dbReference type="ARBA" id="ARBA00022723"/>
    </source>
</evidence>
<protein>
    <submittedName>
        <fullName evidence="5">Molybdate transport system substrate-binding protein</fullName>
    </submittedName>
</protein>
<dbReference type="PANTHER" id="PTHR30632">
    <property type="entry name" value="MOLYBDATE-BINDING PERIPLASMIC PROTEIN"/>
    <property type="match status" value="1"/>
</dbReference>
<comment type="similarity">
    <text evidence="1">Belongs to the bacterial solute-binding protein ModA family.</text>
</comment>
<keyword evidence="6" id="KW-1185">Reference proteome</keyword>
<keyword evidence="2" id="KW-0479">Metal-binding</keyword>
<dbReference type="Proteomes" id="UP001160334">
    <property type="component" value="Unassembled WGS sequence"/>
</dbReference>
<accession>A0ABT6MKE3</accession>
<evidence type="ECO:0000256" key="3">
    <source>
        <dbReference type="ARBA" id="ARBA00022729"/>
    </source>
</evidence>
<dbReference type="PROSITE" id="PS51257">
    <property type="entry name" value="PROKAR_LIPOPROTEIN"/>
    <property type="match status" value="1"/>
</dbReference>
<evidence type="ECO:0000313" key="6">
    <source>
        <dbReference type="Proteomes" id="UP001160334"/>
    </source>
</evidence>